<dbReference type="RefSeq" id="WP_214435691.1">
    <property type="nucleotide sequence ID" value="NZ_CAWPUQ010000175.1"/>
</dbReference>
<dbReference type="Proteomes" id="UP000662314">
    <property type="component" value="Unassembled WGS sequence"/>
</dbReference>
<accession>A0A8J7LH38</accession>
<protein>
    <submittedName>
        <fullName evidence="1">Uncharacterized protein</fullName>
    </submittedName>
</protein>
<organism evidence="1 2">
    <name type="scientific">Dendronalium phyllosphericum CENA369</name>
    <dbReference type="NCBI Taxonomy" id="1725256"/>
    <lineage>
        <taxon>Bacteria</taxon>
        <taxon>Bacillati</taxon>
        <taxon>Cyanobacteriota</taxon>
        <taxon>Cyanophyceae</taxon>
        <taxon>Nostocales</taxon>
        <taxon>Nostocaceae</taxon>
        <taxon>Dendronalium</taxon>
        <taxon>Dendronalium phyllosphericum</taxon>
    </lineage>
</organism>
<reference evidence="1 2" key="1">
    <citation type="journal article" date="2021" name="Int. J. Syst. Evol. Microbiol.">
        <title>Amazonocrinis nigriterrae gen. nov., sp. nov., Atlanticothrix silvestris gen. nov., sp. nov. and Dendronalium phyllosphericum gen. nov., sp. nov., nostocacean cyanobacteria from Brazilian environments.</title>
        <authorList>
            <person name="Alvarenga D.O."/>
            <person name="Andreote A.P.D."/>
            <person name="Branco L.H.Z."/>
            <person name="Delbaje E."/>
            <person name="Cruz R.B."/>
            <person name="Varani A.M."/>
            <person name="Fiore M.F."/>
        </authorList>
    </citation>
    <scope>NUCLEOTIDE SEQUENCE [LARGE SCALE GENOMIC DNA]</scope>
    <source>
        <strain evidence="1 2">CENA369</strain>
    </source>
</reference>
<name>A0A8J7LH38_9NOST</name>
<evidence type="ECO:0000313" key="1">
    <source>
        <dbReference type="EMBL" id="MBH8576971.1"/>
    </source>
</evidence>
<comment type="caution">
    <text evidence="1">The sequence shown here is derived from an EMBL/GenBank/DDBJ whole genome shotgun (WGS) entry which is preliminary data.</text>
</comment>
<evidence type="ECO:0000313" key="2">
    <source>
        <dbReference type="Proteomes" id="UP000662314"/>
    </source>
</evidence>
<proteinExistence type="predicted"/>
<dbReference type="EMBL" id="JAECZA010000246">
    <property type="protein sequence ID" value="MBH8576971.1"/>
    <property type="molecule type" value="Genomic_DNA"/>
</dbReference>
<gene>
    <name evidence="1" type="ORF">I8752_29110</name>
</gene>
<dbReference type="AlphaFoldDB" id="A0A8J7LH38"/>
<sequence>MQIISVPTVFTCPTPSAGWLNLAQIRQLQFEDYPNPIAVVTWHNGDKQSFFGDNATAIMNAWLEAQERCNCDNYRLKNRRL</sequence>
<keyword evidence="2" id="KW-1185">Reference proteome</keyword>